<feature type="domain" description="PTS EIIB type-1" evidence="4">
    <location>
        <begin position="1"/>
        <end position="62"/>
    </location>
</feature>
<sequence>MTRLRLSVHNKELVDMSKKTWQKLGALDVVDAGGNNIQAIYGASVSNVKIQLEDYLEELTRQSNQANPLAI</sequence>
<name>A0ABQ0JJP1_9VIBR</name>
<accession>A0ABQ0JJP1</accession>
<organism evidence="5 6">
    <name type="scientific">Vibrio variabilis</name>
    <dbReference type="NCBI Taxonomy" id="990271"/>
    <lineage>
        <taxon>Bacteria</taxon>
        <taxon>Pseudomonadati</taxon>
        <taxon>Pseudomonadota</taxon>
        <taxon>Gammaproteobacteria</taxon>
        <taxon>Vibrionales</taxon>
        <taxon>Vibrionaceae</taxon>
        <taxon>Vibrio</taxon>
    </lineage>
</organism>
<dbReference type="PROSITE" id="PS51098">
    <property type="entry name" value="PTS_EIIB_TYPE_1"/>
    <property type="match status" value="1"/>
</dbReference>
<evidence type="ECO:0000256" key="2">
    <source>
        <dbReference type="ARBA" id="ARBA00022683"/>
    </source>
</evidence>
<dbReference type="SUPFAM" id="SSF55604">
    <property type="entry name" value="Glucose permease domain IIB"/>
    <property type="match status" value="1"/>
</dbReference>
<comment type="caution">
    <text evidence="5">The sequence shown here is derived from an EMBL/GenBank/DDBJ whole genome shotgun (WGS) entry which is preliminary data.</text>
</comment>
<evidence type="ECO:0000259" key="4">
    <source>
        <dbReference type="PROSITE" id="PS51098"/>
    </source>
</evidence>
<dbReference type="InterPro" id="IPR036878">
    <property type="entry name" value="Glu_permease_IIB"/>
</dbReference>
<dbReference type="InterPro" id="IPR001996">
    <property type="entry name" value="PTS_IIB_1"/>
</dbReference>
<comment type="caution">
    <text evidence="3">Lacks conserved residue(s) required for the propagation of feature annotation.</text>
</comment>
<reference evidence="6" key="1">
    <citation type="submission" date="2014-09" db="EMBL/GenBank/DDBJ databases">
        <title>Vibrio variabilis JCM 19239. (C206) whole genome shotgun sequence.</title>
        <authorList>
            <person name="Sawabe T."/>
            <person name="Meirelles P."/>
            <person name="Nakanishi M."/>
            <person name="Sayaka M."/>
            <person name="Hattori M."/>
            <person name="Ohkuma M."/>
        </authorList>
    </citation>
    <scope>NUCLEOTIDE SEQUENCE [LARGE SCALE GENOMIC DNA]</scope>
    <source>
        <strain evidence="6">JCM 19239</strain>
    </source>
</reference>
<keyword evidence="2" id="KW-0598">Phosphotransferase system</keyword>
<evidence type="ECO:0000313" key="5">
    <source>
        <dbReference type="EMBL" id="GAL28535.1"/>
    </source>
</evidence>
<protein>
    <recommendedName>
        <fullName evidence="4">PTS EIIB type-1 domain-containing protein</fullName>
    </recommendedName>
</protein>
<dbReference type="EMBL" id="BBMS01000045">
    <property type="protein sequence ID" value="GAL28535.1"/>
    <property type="molecule type" value="Genomic_DNA"/>
</dbReference>
<evidence type="ECO:0000256" key="3">
    <source>
        <dbReference type="PROSITE-ProRule" id="PRU00421"/>
    </source>
</evidence>
<keyword evidence="1" id="KW-0808">Transferase</keyword>
<dbReference type="Proteomes" id="UP000029223">
    <property type="component" value="Unassembled WGS sequence"/>
</dbReference>
<keyword evidence="6" id="KW-1185">Reference proteome</keyword>
<evidence type="ECO:0000313" key="6">
    <source>
        <dbReference type="Proteomes" id="UP000029223"/>
    </source>
</evidence>
<gene>
    <name evidence="5" type="ORF">JCM19239_3212</name>
</gene>
<dbReference type="Gene3D" id="3.30.1360.60">
    <property type="entry name" value="Glucose permease domain IIB"/>
    <property type="match status" value="1"/>
</dbReference>
<proteinExistence type="predicted"/>
<evidence type="ECO:0000256" key="1">
    <source>
        <dbReference type="ARBA" id="ARBA00022679"/>
    </source>
</evidence>